<dbReference type="Proteomes" id="UP001596492">
    <property type="component" value="Unassembled WGS sequence"/>
</dbReference>
<protein>
    <submittedName>
        <fullName evidence="16">TonB-dependent receptor</fullName>
    </submittedName>
</protein>
<dbReference type="Pfam" id="PF00593">
    <property type="entry name" value="TonB_dep_Rec_b-barrel"/>
    <property type="match status" value="1"/>
</dbReference>
<keyword evidence="9 11" id="KW-0472">Membrane</keyword>
<feature type="domain" description="TonB-dependent receptor-like beta-barrel" evidence="14">
    <location>
        <begin position="308"/>
        <end position="691"/>
    </location>
</feature>
<keyword evidence="3 11" id="KW-1134">Transmembrane beta strand</keyword>
<evidence type="ECO:0000256" key="1">
    <source>
        <dbReference type="ARBA" id="ARBA00004571"/>
    </source>
</evidence>
<evidence type="ECO:0000256" key="11">
    <source>
        <dbReference type="PROSITE-ProRule" id="PRU01360"/>
    </source>
</evidence>
<reference evidence="17" key="1">
    <citation type="journal article" date="2019" name="Int. J. Syst. Evol. Microbiol.">
        <title>The Global Catalogue of Microorganisms (GCM) 10K type strain sequencing project: providing services to taxonomists for standard genome sequencing and annotation.</title>
        <authorList>
            <consortium name="The Broad Institute Genomics Platform"/>
            <consortium name="The Broad Institute Genome Sequencing Center for Infectious Disease"/>
            <person name="Wu L."/>
            <person name="Ma J."/>
        </authorList>
    </citation>
    <scope>NUCLEOTIDE SEQUENCE [LARGE SCALE GENOMIC DNA]</scope>
    <source>
        <strain evidence="17">CCUG 51308</strain>
    </source>
</reference>
<dbReference type="PANTHER" id="PTHR32552">
    <property type="entry name" value="FERRICHROME IRON RECEPTOR-RELATED"/>
    <property type="match status" value="1"/>
</dbReference>
<keyword evidence="4" id="KW-0410">Iron transport</keyword>
<dbReference type="InterPro" id="IPR039426">
    <property type="entry name" value="TonB-dep_rcpt-like"/>
</dbReference>
<comment type="subcellular location">
    <subcellularLocation>
        <location evidence="1 11">Cell outer membrane</location>
        <topology evidence="1 11">Multi-pass membrane protein</topology>
    </subcellularLocation>
</comment>
<evidence type="ECO:0000313" key="16">
    <source>
        <dbReference type="EMBL" id="MFC7293047.1"/>
    </source>
</evidence>
<dbReference type="InterPro" id="IPR012910">
    <property type="entry name" value="Plug_dom"/>
</dbReference>
<proteinExistence type="inferred from homology"/>
<evidence type="ECO:0000256" key="6">
    <source>
        <dbReference type="ARBA" id="ARBA00023004"/>
    </source>
</evidence>
<evidence type="ECO:0000313" key="17">
    <source>
        <dbReference type="Proteomes" id="UP001596492"/>
    </source>
</evidence>
<keyword evidence="7" id="KW-0406">Ion transport</keyword>
<comment type="caution">
    <text evidence="16">The sequence shown here is derived from an EMBL/GenBank/DDBJ whole genome shotgun (WGS) entry which is preliminary data.</text>
</comment>
<feature type="chain" id="PRO_5047108092" evidence="13">
    <location>
        <begin position="30"/>
        <end position="725"/>
    </location>
</feature>
<keyword evidence="13" id="KW-0732">Signal</keyword>
<dbReference type="PANTHER" id="PTHR32552:SF81">
    <property type="entry name" value="TONB-DEPENDENT OUTER MEMBRANE RECEPTOR"/>
    <property type="match status" value="1"/>
</dbReference>
<organism evidence="16 17">
    <name type="scientific">Hirschia litorea</name>
    <dbReference type="NCBI Taxonomy" id="1199156"/>
    <lineage>
        <taxon>Bacteria</taxon>
        <taxon>Pseudomonadati</taxon>
        <taxon>Pseudomonadota</taxon>
        <taxon>Alphaproteobacteria</taxon>
        <taxon>Hyphomonadales</taxon>
        <taxon>Hyphomonadaceae</taxon>
        <taxon>Hirschia</taxon>
    </lineage>
</organism>
<keyword evidence="8 12" id="KW-0798">TonB box</keyword>
<evidence type="ECO:0000256" key="13">
    <source>
        <dbReference type="SAM" id="SignalP"/>
    </source>
</evidence>
<dbReference type="SUPFAM" id="SSF56935">
    <property type="entry name" value="Porins"/>
    <property type="match status" value="1"/>
</dbReference>
<keyword evidence="10 11" id="KW-0998">Cell outer membrane</keyword>
<evidence type="ECO:0000256" key="3">
    <source>
        <dbReference type="ARBA" id="ARBA00022452"/>
    </source>
</evidence>
<dbReference type="InterPro" id="IPR000531">
    <property type="entry name" value="Beta-barrel_TonB"/>
</dbReference>
<evidence type="ECO:0000259" key="15">
    <source>
        <dbReference type="Pfam" id="PF07715"/>
    </source>
</evidence>
<evidence type="ECO:0000259" key="14">
    <source>
        <dbReference type="Pfam" id="PF00593"/>
    </source>
</evidence>
<dbReference type="PROSITE" id="PS52016">
    <property type="entry name" value="TONB_DEPENDENT_REC_3"/>
    <property type="match status" value="1"/>
</dbReference>
<keyword evidence="5 11" id="KW-0812">Transmembrane</keyword>
<evidence type="ECO:0000256" key="4">
    <source>
        <dbReference type="ARBA" id="ARBA00022496"/>
    </source>
</evidence>
<feature type="signal peptide" evidence="13">
    <location>
        <begin position="1"/>
        <end position="29"/>
    </location>
</feature>
<evidence type="ECO:0000256" key="7">
    <source>
        <dbReference type="ARBA" id="ARBA00023065"/>
    </source>
</evidence>
<comment type="similarity">
    <text evidence="11 12">Belongs to the TonB-dependent receptor family.</text>
</comment>
<dbReference type="RefSeq" id="WP_382169112.1">
    <property type="nucleotide sequence ID" value="NZ_JBHTBR010000009.1"/>
</dbReference>
<dbReference type="Pfam" id="PF07715">
    <property type="entry name" value="Plug"/>
    <property type="match status" value="1"/>
</dbReference>
<evidence type="ECO:0000256" key="10">
    <source>
        <dbReference type="ARBA" id="ARBA00023237"/>
    </source>
</evidence>
<keyword evidence="2 11" id="KW-0813">Transport</keyword>
<keyword evidence="17" id="KW-1185">Reference proteome</keyword>
<feature type="domain" description="TonB-dependent receptor plug" evidence="15">
    <location>
        <begin position="63"/>
        <end position="172"/>
    </location>
</feature>
<accession>A0ABW2IPN7</accession>
<dbReference type="Gene3D" id="2.40.170.20">
    <property type="entry name" value="TonB-dependent receptor, beta-barrel domain"/>
    <property type="match status" value="1"/>
</dbReference>
<dbReference type="EMBL" id="JBHTBR010000009">
    <property type="protein sequence ID" value="MFC7293047.1"/>
    <property type="molecule type" value="Genomic_DNA"/>
</dbReference>
<sequence>MKTSTFNWLKSTASSIILISLCFEGSAIAQEAESTKTEPPTQADALSKLDTITVTARRREETLQTVPISMSAFDASAFDRQQVADVKDLNLSSPNLTVVNNTGTTTGLQVYMRGVGQDNSSYNLESPIGVYVDDVFIGRQIGGLLDLVELERVEVLRGPQGTLYGRNSSGGALKYVTRKPETDASWAKLRGSFGSFEAVDIGGTANVPLVEDKLAVMVSYLSRDRDGFITAVNPDGTETGQHLNAVNQQSARIGFMWKPTPDWESYSTIDTFRDRSGPQTLTATDCSGLNGGFNGVQCPLTYGNAFQTLSNVPDVNNHVQYGLQTTNTFSGFDSVDIKSITAFRTFQDQLAIDFFATPGGGLPIEIKNSQNQFSQELQFASTSDGPFSWTTGAYFYREFISQDALFLGRLMNDEQTAISAAVYGDMSLKLADVFSISVGGRFTRDEKDLDRVNVNPVTQEPNFSTTGTYSSEKFTPKVGLEWEVTDNIFAYVNYGEGFKAGGFAETYPINIQGAQLALEPETVTSYEAGLKTTWFDNRVTLNGAYFDTEYAKLQQSVLDPVTDRFIVVSGDASFKGFDLEANARPFENTYIYGILGILEDEWLRPPPGVTTEYHLKHAPETHYKIGIEQTIPGNHGYDFVGTLNLMHTEDIHRNVANSQNIKSNPYTLIDARIALKDQDGRWTIALEGKNLGDEEYWEQGVSSFGRYYGLPRTVSLKLEFAFGNP</sequence>
<keyword evidence="16" id="KW-0675">Receptor</keyword>
<evidence type="ECO:0000256" key="12">
    <source>
        <dbReference type="RuleBase" id="RU003357"/>
    </source>
</evidence>
<evidence type="ECO:0000256" key="9">
    <source>
        <dbReference type="ARBA" id="ARBA00023136"/>
    </source>
</evidence>
<name>A0ABW2IPN7_9PROT</name>
<evidence type="ECO:0000256" key="2">
    <source>
        <dbReference type="ARBA" id="ARBA00022448"/>
    </source>
</evidence>
<gene>
    <name evidence="16" type="ORF">ACFQS8_15605</name>
</gene>
<evidence type="ECO:0000256" key="8">
    <source>
        <dbReference type="ARBA" id="ARBA00023077"/>
    </source>
</evidence>
<dbReference type="InterPro" id="IPR036942">
    <property type="entry name" value="Beta-barrel_TonB_sf"/>
</dbReference>
<keyword evidence="6" id="KW-0408">Iron</keyword>
<evidence type="ECO:0000256" key="5">
    <source>
        <dbReference type="ARBA" id="ARBA00022692"/>
    </source>
</evidence>